<protein>
    <recommendedName>
        <fullName evidence="3">Lipocalin-like domain-containing protein</fullName>
    </recommendedName>
</protein>
<dbReference type="AlphaFoldDB" id="A0A286GD13"/>
<dbReference type="EMBL" id="OCNH01000003">
    <property type="protein sequence ID" value="SOD93402.1"/>
    <property type="molecule type" value="Genomic_DNA"/>
</dbReference>
<dbReference type="Proteomes" id="UP000219452">
    <property type="component" value="Unassembled WGS sequence"/>
</dbReference>
<evidence type="ECO:0000313" key="2">
    <source>
        <dbReference type="Proteomes" id="UP000219452"/>
    </source>
</evidence>
<dbReference type="RefSeq" id="WP_097128464.1">
    <property type="nucleotide sequence ID" value="NZ_OCNH01000003.1"/>
</dbReference>
<reference evidence="2" key="1">
    <citation type="submission" date="2017-09" db="EMBL/GenBank/DDBJ databases">
        <authorList>
            <person name="Varghese N."/>
            <person name="Submissions S."/>
        </authorList>
    </citation>
    <scope>NUCLEOTIDE SEQUENCE [LARGE SCALE GENOMIC DNA]</scope>
    <source>
        <strain evidence="2">DSM 29961</strain>
    </source>
</reference>
<keyword evidence="2" id="KW-1185">Reference proteome</keyword>
<name>A0A286GD13_9BACT</name>
<accession>A0A286GD13</accession>
<evidence type="ECO:0008006" key="3">
    <source>
        <dbReference type="Google" id="ProtNLM"/>
    </source>
</evidence>
<sequence length="142" mass="16029">MKLAGFRVYLPLVLLATLPWSCTDHRPLTNTESLLTGCTAGWKVVNRKFTSSTLNFPNQDCYRLIFQTDHNLVEDQSRCGNGNNKQVLGSWSSTETTLAMPVLQYAPGYAAEYRLDELSATTLVFSWQRGGPDRYIETWTCP</sequence>
<organism evidence="1 2">
    <name type="scientific">Spirosoma fluviale</name>
    <dbReference type="NCBI Taxonomy" id="1597977"/>
    <lineage>
        <taxon>Bacteria</taxon>
        <taxon>Pseudomonadati</taxon>
        <taxon>Bacteroidota</taxon>
        <taxon>Cytophagia</taxon>
        <taxon>Cytophagales</taxon>
        <taxon>Cytophagaceae</taxon>
        <taxon>Spirosoma</taxon>
    </lineage>
</organism>
<proteinExistence type="predicted"/>
<dbReference type="OrthoDB" id="954645at2"/>
<evidence type="ECO:0000313" key="1">
    <source>
        <dbReference type="EMBL" id="SOD93402.1"/>
    </source>
</evidence>
<gene>
    <name evidence="1" type="ORF">SAMN06269250_4484</name>
</gene>